<feature type="transmembrane region" description="Helical" evidence="1">
    <location>
        <begin position="116"/>
        <end position="142"/>
    </location>
</feature>
<dbReference type="Pfam" id="PF11188">
    <property type="entry name" value="DUF2975"/>
    <property type="match status" value="1"/>
</dbReference>
<reference evidence="2 3" key="1">
    <citation type="submission" date="2016-02" db="EMBL/GenBank/DDBJ databases">
        <title>Genome sequence of Clostridium thermobutyricum DSM 4928.</title>
        <authorList>
            <person name="Poehlein A."/>
            <person name="Daniel R."/>
        </authorList>
    </citation>
    <scope>NUCLEOTIDE SEQUENCE [LARGE SCALE GENOMIC DNA]</scope>
    <source>
        <strain evidence="2 3">DSM 4928</strain>
    </source>
</reference>
<feature type="transmembrane region" description="Helical" evidence="1">
    <location>
        <begin position="12"/>
        <end position="36"/>
    </location>
</feature>
<feature type="transmembrane region" description="Helical" evidence="1">
    <location>
        <begin position="48"/>
        <end position="68"/>
    </location>
</feature>
<dbReference type="OrthoDB" id="1751814at2"/>
<sequence>MNKNRNSKILNGLVIFGIVLTVIALLFTPLGLTAFFKTQGVYNSNLPSLFSGVIYICAIPYLIALIYLKKLCKLMGSSDAFSRKIPKVIKWIGISAFSEIIIFNLVNVGLYYCYGLYFYALTVFSCIIVTFVSATIGFFAFVSSNLFNRVIEIKEENDATI</sequence>
<dbReference type="InterPro" id="IPR021354">
    <property type="entry name" value="DUF2975"/>
</dbReference>
<comment type="caution">
    <text evidence="2">The sequence shown here is derived from an EMBL/GenBank/DDBJ whole genome shotgun (WGS) entry which is preliminary data.</text>
</comment>
<accession>A0A1V4SUZ3</accession>
<gene>
    <name evidence="2" type="ORF">CLTHE_20450</name>
</gene>
<dbReference type="AlphaFoldDB" id="A0A1V4SUZ3"/>
<keyword evidence="1" id="KW-0812">Transmembrane</keyword>
<evidence type="ECO:0008006" key="4">
    <source>
        <dbReference type="Google" id="ProtNLM"/>
    </source>
</evidence>
<feature type="transmembrane region" description="Helical" evidence="1">
    <location>
        <begin position="88"/>
        <end position="110"/>
    </location>
</feature>
<evidence type="ECO:0000313" key="3">
    <source>
        <dbReference type="Proteomes" id="UP000191448"/>
    </source>
</evidence>
<protein>
    <recommendedName>
        <fullName evidence="4">DUF2975 domain-containing protein</fullName>
    </recommendedName>
</protein>
<dbReference type="Proteomes" id="UP000191448">
    <property type="component" value="Unassembled WGS sequence"/>
</dbReference>
<keyword evidence="1" id="KW-1133">Transmembrane helix</keyword>
<evidence type="ECO:0000256" key="1">
    <source>
        <dbReference type="SAM" id="Phobius"/>
    </source>
</evidence>
<proteinExistence type="predicted"/>
<evidence type="ECO:0000313" key="2">
    <source>
        <dbReference type="EMBL" id="OPX47270.1"/>
    </source>
</evidence>
<name>A0A1V4SUZ3_9CLOT</name>
<dbReference type="EMBL" id="LTAY01000049">
    <property type="protein sequence ID" value="OPX47270.1"/>
    <property type="molecule type" value="Genomic_DNA"/>
</dbReference>
<organism evidence="2 3">
    <name type="scientific">Clostridium thermobutyricum DSM 4928</name>
    <dbReference type="NCBI Taxonomy" id="1121339"/>
    <lineage>
        <taxon>Bacteria</taxon>
        <taxon>Bacillati</taxon>
        <taxon>Bacillota</taxon>
        <taxon>Clostridia</taxon>
        <taxon>Eubacteriales</taxon>
        <taxon>Clostridiaceae</taxon>
        <taxon>Clostridium</taxon>
    </lineage>
</organism>
<keyword evidence="1" id="KW-0472">Membrane</keyword>
<dbReference type="RefSeq" id="WP_080023241.1">
    <property type="nucleotide sequence ID" value="NZ_LTAY01000049.1"/>
</dbReference>